<sequence length="174" mass="18871">ASELPGVLRDGMRTPECGRWPMTQIHHIVAALDAVATQAPMATALATAGFVGGLHQGTDTSRDELRPFGLLTAKRVGGVGNSSGVSLVEYRVKLTIVVDENADVTGNILGVFNRYWNRLLDLPALPAEADFVLIHPEESEEGEDEQQQEGKDIMLGVTSWTLKLAEHQPELETE</sequence>
<protein>
    <submittedName>
        <fullName evidence="1">Uncharacterized protein</fullName>
    </submittedName>
</protein>
<gene>
    <name evidence="1" type="ORF">LCGC14_3109590</name>
</gene>
<organism evidence="1">
    <name type="scientific">marine sediment metagenome</name>
    <dbReference type="NCBI Taxonomy" id="412755"/>
    <lineage>
        <taxon>unclassified sequences</taxon>
        <taxon>metagenomes</taxon>
        <taxon>ecological metagenomes</taxon>
    </lineage>
</organism>
<reference evidence="1" key="1">
    <citation type="journal article" date="2015" name="Nature">
        <title>Complex archaea that bridge the gap between prokaryotes and eukaryotes.</title>
        <authorList>
            <person name="Spang A."/>
            <person name="Saw J.H."/>
            <person name="Jorgensen S.L."/>
            <person name="Zaremba-Niedzwiedzka K."/>
            <person name="Martijn J."/>
            <person name="Lind A.E."/>
            <person name="van Eijk R."/>
            <person name="Schleper C."/>
            <person name="Guy L."/>
            <person name="Ettema T.J."/>
        </authorList>
    </citation>
    <scope>NUCLEOTIDE SEQUENCE</scope>
</reference>
<dbReference type="AlphaFoldDB" id="A0A0F8W5X7"/>
<proteinExistence type="predicted"/>
<evidence type="ECO:0000313" key="1">
    <source>
        <dbReference type="EMBL" id="KKK51973.1"/>
    </source>
</evidence>
<accession>A0A0F8W5X7</accession>
<name>A0A0F8W5X7_9ZZZZ</name>
<comment type="caution">
    <text evidence="1">The sequence shown here is derived from an EMBL/GenBank/DDBJ whole genome shotgun (WGS) entry which is preliminary data.</text>
</comment>
<feature type="non-terminal residue" evidence="1">
    <location>
        <position position="1"/>
    </location>
</feature>
<dbReference type="EMBL" id="LAZR01067247">
    <property type="protein sequence ID" value="KKK51973.1"/>
    <property type="molecule type" value="Genomic_DNA"/>
</dbReference>